<reference evidence="8" key="2">
    <citation type="journal article" date="2020" name="Int. J. Syst. Evol. Microbiol.">
        <title>Gordonia crocea sp. nov. and Gordonia spumicola sp. nov. isolated from sludge of a wastewater treatment plant.</title>
        <authorList>
            <person name="Tamura T."/>
            <person name="Saito S."/>
            <person name="Hamada M."/>
            <person name="Kang Y."/>
            <person name="Hoshino Y."/>
            <person name="Gonoi T."/>
            <person name="Mikami Y."/>
            <person name="Yaguchi T."/>
        </authorList>
    </citation>
    <scope>NUCLEOTIDE SEQUENCE</scope>
    <source>
        <strain evidence="8">NBRC 107696</strain>
    </source>
</reference>
<evidence type="ECO:0000313" key="9">
    <source>
        <dbReference type="EMBL" id="GEE04118.1"/>
    </source>
</evidence>
<keyword evidence="10" id="KW-1185">Reference proteome</keyword>
<dbReference type="EMBL" id="BJOV01000007">
    <property type="protein sequence ID" value="GEE04109.1"/>
    <property type="molecule type" value="Genomic_DNA"/>
</dbReference>
<proteinExistence type="predicted"/>
<evidence type="ECO:0008006" key="11">
    <source>
        <dbReference type="Google" id="ProtNLM"/>
    </source>
</evidence>
<dbReference type="AlphaFoldDB" id="A0A7I9VFF9"/>
<dbReference type="PANTHER" id="PTHR43498:SF1">
    <property type="entry name" value="COB--COM HETERODISULFIDE REDUCTASE IRON-SULFUR SUBUNIT A"/>
    <property type="match status" value="1"/>
</dbReference>
<gene>
    <name evidence="7" type="ORF">nbrc107696_00140</name>
    <name evidence="8" type="ORF">nbrc107696_45550</name>
    <name evidence="9" type="ORF">nbrc107696_45640</name>
</gene>
<dbReference type="GO" id="GO:0016491">
    <property type="term" value="F:oxidoreductase activity"/>
    <property type="evidence" value="ECO:0007669"/>
    <property type="project" value="UniProtKB-KW"/>
</dbReference>
<accession>A0A7I9VFF9</accession>
<evidence type="ECO:0000256" key="4">
    <source>
        <dbReference type="ARBA" id="ARBA00023004"/>
    </source>
</evidence>
<evidence type="ECO:0000313" key="10">
    <source>
        <dbReference type="Proteomes" id="UP000444960"/>
    </source>
</evidence>
<dbReference type="InterPro" id="IPR039650">
    <property type="entry name" value="HdrA-like"/>
</dbReference>
<protein>
    <recommendedName>
        <fullName evidence="11">Pyridine nucleotide-disulfide oxidoreductase</fullName>
    </recommendedName>
</protein>
<dbReference type="Proteomes" id="UP000444960">
    <property type="component" value="Unassembled WGS sequence"/>
</dbReference>
<dbReference type="PANTHER" id="PTHR43498">
    <property type="entry name" value="FERREDOXIN:COB-COM HETERODISULFIDE REDUCTASE SUBUNIT A"/>
    <property type="match status" value="1"/>
</dbReference>
<comment type="caution">
    <text evidence="8">The sequence shown here is derived from an EMBL/GenBank/DDBJ whole genome shotgun (WGS) entry which is preliminary data.</text>
</comment>
<evidence type="ECO:0000256" key="6">
    <source>
        <dbReference type="SAM" id="MobiDB-lite"/>
    </source>
</evidence>
<dbReference type="EMBL" id="BJOV01000001">
    <property type="protein sequence ID" value="GED99567.1"/>
    <property type="molecule type" value="Genomic_DNA"/>
</dbReference>
<dbReference type="Gene3D" id="3.50.50.60">
    <property type="entry name" value="FAD/NAD(P)-binding domain"/>
    <property type="match status" value="1"/>
</dbReference>
<evidence type="ECO:0000313" key="7">
    <source>
        <dbReference type="EMBL" id="GED99567.1"/>
    </source>
</evidence>
<keyword evidence="4" id="KW-0408">Iron</keyword>
<dbReference type="Pfam" id="PF12831">
    <property type="entry name" value="FAD_oxidored"/>
    <property type="match status" value="1"/>
</dbReference>
<dbReference type="GO" id="GO:0046872">
    <property type="term" value="F:metal ion binding"/>
    <property type="evidence" value="ECO:0007669"/>
    <property type="project" value="UniProtKB-KW"/>
</dbReference>
<dbReference type="RefSeq" id="WP_228461100.1">
    <property type="nucleotide sequence ID" value="NZ_BJOV01000001.1"/>
</dbReference>
<dbReference type="EMBL" id="BJOV01000007">
    <property type="protein sequence ID" value="GEE04118.1"/>
    <property type="molecule type" value="Genomic_DNA"/>
</dbReference>
<name>A0A7I9VFF9_9ACTN</name>
<keyword evidence="2" id="KW-0479">Metal-binding</keyword>
<sequence>MTGILVPAAGFDHFGGWTLDSQFDLEMGASYLLAHGLGAPVADATTLIDVAAAGCYRVWVRAKDWVPSHHPGRFAVTIDGVRLPMEFGANGLDWSWADAGVVDLAVGEVSVTLTDLTGFDGRCDAIYLTTGDDLPVDGAGPDARTWRRRLRGLPDEPVDGGEFDVVVVGGGITGCAAALAAGRSGLRVALVQNRPVLGGNASTEIGLTPRGETGPLVDELAARSGDGELAAMKVLTAERTISVFVEQQVFDLRRDCDRITSIDARAARSGVETRFRGRFFIDCTGTAKLGLLAGVETMFGAESRSEYNEPLAPDQRGEYHHGNTLFFRTRDADEPTRFPAVPWAVTVAKDYANLGGQLERPGIDNAPGPVAGHARTPDPDIRRRMLQPLTHFWEYGQDLDPYSDSERIRDHLFRAVYGTLANVKQLEPETYANLTFDWVAHVPGQGEFRRYRGAYVVTENDIRDHRQFDDVVAWNSGAFCLHYPGHETYDFRLKDWKWDTRDGLPFEIPLRCLYPDGVDNLLAAGKHISVTHVAGSVTKFMGNGAQHAVAAAAAVKVCLCHDVAPRDLRGDLLAEVQGLVTELGGSAEHVPEAV</sequence>
<evidence type="ECO:0000256" key="2">
    <source>
        <dbReference type="ARBA" id="ARBA00022723"/>
    </source>
</evidence>
<keyword evidence="1" id="KW-0004">4Fe-4S</keyword>
<dbReference type="SUPFAM" id="SSF51905">
    <property type="entry name" value="FAD/NAD(P)-binding domain"/>
    <property type="match status" value="1"/>
</dbReference>
<keyword evidence="3" id="KW-0560">Oxidoreductase</keyword>
<evidence type="ECO:0000256" key="5">
    <source>
        <dbReference type="ARBA" id="ARBA00023014"/>
    </source>
</evidence>
<keyword evidence="5" id="KW-0411">Iron-sulfur</keyword>
<evidence type="ECO:0000313" key="8">
    <source>
        <dbReference type="EMBL" id="GEE04109.1"/>
    </source>
</evidence>
<evidence type="ECO:0000256" key="1">
    <source>
        <dbReference type="ARBA" id="ARBA00022485"/>
    </source>
</evidence>
<dbReference type="GO" id="GO:0051539">
    <property type="term" value="F:4 iron, 4 sulfur cluster binding"/>
    <property type="evidence" value="ECO:0007669"/>
    <property type="project" value="UniProtKB-KW"/>
</dbReference>
<evidence type="ECO:0000256" key="3">
    <source>
        <dbReference type="ARBA" id="ARBA00023002"/>
    </source>
</evidence>
<reference evidence="10" key="1">
    <citation type="submission" date="2019-06" db="EMBL/GenBank/DDBJ databases">
        <title>Gordonia isolated from sludge of a wastewater treatment plant.</title>
        <authorList>
            <person name="Tamura T."/>
            <person name="Aoyama K."/>
            <person name="Kang Y."/>
            <person name="Saito S."/>
            <person name="Akiyama N."/>
            <person name="Yazawa K."/>
            <person name="Gonoi T."/>
            <person name="Mikami Y."/>
        </authorList>
    </citation>
    <scope>NUCLEOTIDE SEQUENCE [LARGE SCALE GENOMIC DNA]</scope>
    <source>
        <strain evidence="10">NBRC 107696</strain>
    </source>
</reference>
<feature type="region of interest" description="Disordered" evidence="6">
    <location>
        <begin position="360"/>
        <end position="379"/>
    </location>
</feature>
<organism evidence="8 10">
    <name type="scientific">Gordonia spumicola</name>
    <dbReference type="NCBI Taxonomy" id="589161"/>
    <lineage>
        <taxon>Bacteria</taxon>
        <taxon>Bacillati</taxon>
        <taxon>Actinomycetota</taxon>
        <taxon>Actinomycetes</taxon>
        <taxon>Mycobacteriales</taxon>
        <taxon>Gordoniaceae</taxon>
        <taxon>Gordonia</taxon>
    </lineage>
</organism>
<dbReference type="InterPro" id="IPR036188">
    <property type="entry name" value="FAD/NAD-bd_sf"/>
</dbReference>